<comment type="similarity">
    <text evidence="5">Belongs to the Omp25/RopB family.</text>
</comment>
<gene>
    <name evidence="8" type="ORF">CQW49_11280</name>
</gene>
<feature type="domain" description="Outer membrane protein beta-barrel" evidence="7">
    <location>
        <begin position="38"/>
        <end position="252"/>
    </location>
</feature>
<evidence type="ECO:0000256" key="2">
    <source>
        <dbReference type="ARBA" id="ARBA00022729"/>
    </source>
</evidence>
<dbReference type="AlphaFoldDB" id="A0A2D2D0J2"/>
<evidence type="ECO:0000313" key="9">
    <source>
        <dbReference type="Proteomes" id="UP000230709"/>
    </source>
</evidence>
<sequence>MKAFSFAAALAGAALCGHAVAADLPSIAPPPPPPPVFSWTGAYLGANGGYIWGARNGVDSYGVAVIDKDPLFGATSALGVGNVAAPNLNGAFGGGQAGYNYQVSPRFVIGVEGDVQGTAVQGSEGRYRLLTVPNLPRYSIGTQTQVDRNIDYLATVRGRVGFAVLPDALLYLTGGLAFGRVSQRVTQTQSVYWAGSTNFPADSDGFGFAASQFAQTRVGWAAGGGVEWAFRGNWSAKLEYLYYDLGGVRSSGALAFDTNAAPGPGSGGVGLVAVESRSRFNGHVLRAGLNYRLDFFRPPVAPPVVATY</sequence>
<proteinExistence type="inferred from homology"/>
<evidence type="ECO:0000256" key="4">
    <source>
        <dbReference type="ARBA" id="ARBA00023237"/>
    </source>
</evidence>
<dbReference type="GO" id="GO:0009279">
    <property type="term" value="C:cell outer membrane"/>
    <property type="evidence" value="ECO:0007669"/>
    <property type="project" value="UniProtKB-SubCell"/>
</dbReference>
<dbReference type="EMBL" id="CP023737">
    <property type="protein sequence ID" value="ATQ68399.1"/>
    <property type="molecule type" value="Genomic_DNA"/>
</dbReference>
<dbReference type="InterPro" id="IPR011250">
    <property type="entry name" value="OMP/PagP_B-barrel"/>
</dbReference>
<evidence type="ECO:0000256" key="3">
    <source>
        <dbReference type="ARBA" id="ARBA00023136"/>
    </source>
</evidence>
<dbReference type="RefSeq" id="WP_003614212.1">
    <property type="nucleotide sequence ID" value="NZ_ADVE02000001.1"/>
</dbReference>
<dbReference type="InterPro" id="IPR027385">
    <property type="entry name" value="Beta-barrel_OMP"/>
</dbReference>
<evidence type="ECO:0000313" key="8">
    <source>
        <dbReference type="EMBL" id="ATQ68399.1"/>
    </source>
</evidence>
<keyword evidence="4" id="KW-0998">Cell outer membrane</keyword>
<comment type="subcellular location">
    <subcellularLocation>
        <location evidence="1">Cell outer membrane</location>
    </subcellularLocation>
</comment>
<evidence type="ECO:0000256" key="5">
    <source>
        <dbReference type="ARBA" id="ARBA00038306"/>
    </source>
</evidence>
<dbReference type="Pfam" id="PF13505">
    <property type="entry name" value="OMP_b-brl"/>
    <property type="match status" value="1"/>
</dbReference>
<dbReference type="STRING" id="595536.GCA_000178815_02910"/>
<dbReference type="PANTHER" id="PTHR34001:SF3">
    <property type="entry name" value="BLL7405 PROTEIN"/>
    <property type="match status" value="1"/>
</dbReference>
<keyword evidence="9" id="KW-1185">Reference proteome</keyword>
<dbReference type="Proteomes" id="UP000230709">
    <property type="component" value="Chromosome"/>
</dbReference>
<protein>
    <submittedName>
        <fullName evidence="8">Porin family protein</fullName>
    </submittedName>
</protein>
<dbReference type="Gene3D" id="2.40.160.20">
    <property type="match status" value="1"/>
</dbReference>
<evidence type="ECO:0000256" key="1">
    <source>
        <dbReference type="ARBA" id="ARBA00004442"/>
    </source>
</evidence>
<name>A0A2D2D0J2_METT3</name>
<feature type="signal peptide" evidence="6">
    <location>
        <begin position="1"/>
        <end position="21"/>
    </location>
</feature>
<reference evidence="9" key="1">
    <citation type="submission" date="2017-10" db="EMBL/GenBank/DDBJ databases">
        <title>Completed PacBio SMRT sequence of Methylosinus trichosporium OB3b reveals presence of a third large plasmid.</title>
        <authorList>
            <person name="Charles T.C."/>
            <person name="Lynch M.D.J."/>
            <person name="Heil J.R."/>
            <person name="Cheng J."/>
        </authorList>
    </citation>
    <scope>NUCLEOTIDE SEQUENCE [LARGE SCALE GENOMIC DNA]</scope>
    <source>
        <strain evidence="9">OB3b</strain>
    </source>
</reference>
<organism evidence="8 9">
    <name type="scientific">Methylosinus trichosporium (strain ATCC 35070 / NCIMB 11131 / UNIQEM 75 / OB3b)</name>
    <dbReference type="NCBI Taxonomy" id="595536"/>
    <lineage>
        <taxon>Bacteria</taxon>
        <taxon>Pseudomonadati</taxon>
        <taxon>Pseudomonadota</taxon>
        <taxon>Alphaproteobacteria</taxon>
        <taxon>Hyphomicrobiales</taxon>
        <taxon>Methylocystaceae</taxon>
        <taxon>Methylosinus</taxon>
    </lineage>
</organism>
<evidence type="ECO:0000259" key="7">
    <source>
        <dbReference type="Pfam" id="PF13505"/>
    </source>
</evidence>
<accession>A0A2D2D0J2</accession>
<keyword evidence="2 6" id="KW-0732">Signal</keyword>
<evidence type="ECO:0000256" key="6">
    <source>
        <dbReference type="SAM" id="SignalP"/>
    </source>
</evidence>
<dbReference type="KEGG" id="mtw:CQW49_11280"/>
<dbReference type="PANTHER" id="PTHR34001">
    <property type="entry name" value="BLL7405 PROTEIN"/>
    <property type="match status" value="1"/>
</dbReference>
<keyword evidence="3" id="KW-0472">Membrane</keyword>
<feature type="chain" id="PRO_5013770169" evidence="6">
    <location>
        <begin position="22"/>
        <end position="308"/>
    </location>
</feature>
<dbReference type="InterPro" id="IPR051692">
    <property type="entry name" value="OMP-like"/>
</dbReference>
<dbReference type="SUPFAM" id="SSF56925">
    <property type="entry name" value="OMPA-like"/>
    <property type="match status" value="1"/>
</dbReference>